<dbReference type="EC" id="1.1.1.27" evidence="3 7"/>
<evidence type="ECO:0000256" key="6">
    <source>
        <dbReference type="ARBA" id="ARBA00049258"/>
    </source>
</evidence>
<comment type="pathway">
    <text evidence="1 7">Fermentation; pyruvate fermentation to lactate; (S)-lactate from pyruvate: step 1/1.</text>
</comment>
<dbReference type="InterPro" id="IPR001236">
    <property type="entry name" value="Lactate/malate_DH_N"/>
</dbReference>
<dbReference type="PRINTS" id="PR00086">
    <property type="entry name" value="LLDHDRGNASE"/>
</dbReference>
<evidence type="ECO:0000256" key="2">
    <source>
        <dbReference type="ARBA" id="ARBA00006054"/>
    </source>
</evidence>
<feature type="compositionally biased region" description="Basic residues" evidence="8">
    <location>
        <begin position="34"/>
        <end position="46"/>
    </location>
</feature>
<evidence type="ECO:0000256" key="8">
    <source>
        <dbReference type="SAM" id="MobiDB-lite"/>
    </source>
</evidence>
<dbReference type="GO" id="GO:0004459">
    <property type="term" value="F:L-lactate dehydrogenase (NAD+) activity"/>
    <property type="evidence" value="ECO:0007669"/>
    <property type="project" value="UniProtKB-EC"/>
</dbReference>
<evidence type="ECO:0000256" key="5">
    <source>
        <dbReference type="ARBA" id="ARBA00023027"/>
    </source>
</evidence>
<proteinExistence type="inferred from homology"/>
<evidence type="ECO:0000313" key="11">
    <source>
        <dbReference type="EMBL" id="OAE23536.1"/>
    </source>
</evidence>
<evidence type="ECO:0000259" key="10">
    <source>
        <dbReference type="Pfam" id="PF02866"/>
    </source>
</evidence>
<dbReference type="InterPro" id="IPR015955">
    <property type="entry name" value="Lactate_DH/Glyco_Ohase_4_C"/>
</dbReference>
<dbReference type="SUPFAM" id="SSF56327">
    <property type="entry name" value="LDH C-terminal domain-like"/>
    <property type="match status" value="1"/>
</dbReference>
<evidence type="ECO:0000256" key="3">
    <source>
        <dbReference type="ARBA" id="ARBA00012967"/>
    </source>
</evidence>
<protein>
    <recommendedName>
        <fullName evidence="3 7">L-lactate dehydrogenase</fullName>
        <ecNumber evidence="3 7">1.1.1.27</ecNumber>
    </recommendedName>
</protein>
<dbReference type="PANTHER" id="PTHR43128">
    <property type="entry name" value="L-2-HYDROXYCARBOXYLATE DEHYDROGENASE (NAD(P)(+))"/>
    <property type="match status" value="1"/>
</dbReference>
<organism evidence="11 12">
    <name type="scientific">Marchantia polymorpha subsp. ruderalis</name>
    <dbReference type="NCBI Taxonomy" id="1480154"/>
    <lineage>
        <taxon>Eukaryota</taxon>
        <taxon>Viridiplantae</taxon>
        <taxon>Streptophyta</taxon>
        <taxon>Embryophyta</taxon>
        <taxon>Marchantiophyta</taxon>
        <taxon>Marchantiopsida</taxon>
        <taxon>Marchantiidae</taxon>
        <taxon>Marchantiales</taxon>
        <taxon>Marchantiaceae</taxon>
        <taxon>Marchantia</taxon>
    </lineage>
</organism>
<feature type="domain" description="Lactate/malate dehydrogenase C-terminal" evidence="10">
    <location>
        <begin position="262"/>
        <end position="421"/>
    </location>
</feature>
<comment type="catalytic activity">
    <reaction evidence="6 7">
        <text>(S)-lactate + NAD(+) = pyruvate + NADH + H(+)</text>
        <dbReference type="Rhea" id="RHEA:23444"/>
        <dbReference type="ChEBI" id="CHEBI:15361"/>
        <dbReference type="ChEBI" id="CHEBI:15378"/>
        <dbReference type="ChEBI" id="CHEBI:16651"/>
        <dbReference type="ChEBI" id="CHEBI:57540"/>
        <dbReference type="ChEBI" id="CHEBI:57945"/>
        <dbReference type="EC" id="1.1.1.27"/>
    </reaction>
</comment>
<dbReference type="NCBIfam" id="TIGR01771">
    <property type="entry name" value="L-LDH-NAD"/>
    <property type="match status" value="1"/>
</dbReference>
<feature type="compositionally biased region" description="Basic residues" evidence="8">
    <location>
        <begin position="67"/>
        <end position="80"/>
    </location>
</feature>
<dbReference type="InterPro" id="IPR001557">
    <property type="entry name" value="L-lactate/malate_DH"/>
</dbReference>
<evidence type="ECO:0000259" key="9">
    <source>
        <dbReference type="Pfam" id="PF00056"/>
    </source>
</evidence>
<dbReference type="InterPro" id="IPR022383">
    <property type="entry name" value="Lactate/malate_DH_C"/>
</dbReference>
<dbReference type="Pfam" id="PF02866">
    <property type="entry name" value="Ldh_1_C"/>
    <property type="match status" value="1"/>
</dbReference>
<accession>A0A176VUI1</accession>
<gene>
    <name evidence="11" type="ORF">AXG93_4284s1060</name>
</gene>
<keyword evidence="12" id="KW-1185">Reference proteome</keyword>
<dbReference type="AlphaFoldDB" id="A0A176VUI1"/>
<reference evidence="11" key="1">
    <citation type="submission" date="2016-03" db="EMBL/GenBank/DDBJ databases">
        <title>Mechanisms controlling the formation of the plant cell surface in tip-growing cells are functionally conserved among land plants.</title>
        <authorList>
            <person name="Honkanen S."/>
            <person name="Jones V.A."/>
            <person name="Morieri G."/>
            <person name="Champion C."/>
            <person name="Hetherington A.J."/>
            <person name="Kelly S."/>
            <person name="Saint-Marcoux D."/>
            <person name="Proust H."/>
            <person name="Prescott H."/>
            <person name="Dolan L."/>
        </authorList>
    </citation>
    <scope>NUCLEOTIDE SEQUENCE [LARGE SCALE GENOMIC DNA]</scope>
    <source>
        <tissue evidence="11">Whole gametophyte</tissue>
    </source>
</reference>
<dbReference type="InterPro" id="IPR018177">
    <property type="entry name" value="L-lactate_DH_AS"/>
</dbReference>
<evidence type="ECO:0000256" key="7">
    <source>
        <dbReference type="RuleBase" id="RU000496"/>
    </source>
</evidence>
<dbReference type="UniPathway" id="UPA00554">
    <property type="reaction ID" value="UER00611"/>
</dbReference>
<keyword evidence="5 7" id="KW-0520">NAD</keyword>
<dbReference type="Proteomes" id="UP000077202">
    <property type="component" value="Unassembled WGS sequence"/>
</dbReference>
<evidence type="ECO:0000256" key="4">
    <source>
        <dbReference type="ARBA" id="ARBA00023002"/>
    </source>
</evidence>
<dbReference type="PROSITE" id="PS00064">
    <property type="entry name" value="L_LDH"/>
    <property type="match status" value="1"/>
</dbReference>
<keyword evidence="4 7" id="KW-0560">Oxidoreductase</keyword>
<feature type="domain" description="Lactate/malate dehydrogenase N-terminal" evidence="9">
    <location>
        <begin position="120"/>
        <end position="259"/>
    </location>
</feature>
<name>A0A176VUI1_MARPO</name>
<dbReference type="Pfam" id="PF00056">
    <property type="entry name" value="Ldh_1_N"/>
    <property type="match status" value="1"/>
</dbReference>
<dbReference type="InterPro" id="IPR011304">
    <property type="entry name" value="L-lactate_DH"/>
</dbReference>
<dbReference type="GO" id="GO:0005737">
    <property type="term" value="C:cytoplasm"/>
    <property type="evidence" value="ECO:0007669"/>
    <property type="project" value="InterPro"/>
</dbReference>
<comment type="similarity">
    <text evidence="2">Belongs to the LDH/MDH superfamily. LDH family.</text>
</comment>
<dbReference type="GO" id="GO:0006089">
    <property type="term" value="P:lactate metabolic process"/>
    <property type="evidence" value="ECO:0007669"/>
    <property type="project" value="TreeGrafter"/>
</dbReference>
<dbReference type="SUPFAM" id="SSF51735">
    <property type="entry name" value="NAD(P)-binding Rossmann-fold domains"/>
    <property type="match status" value="1"/>
</dbReference>
<dbReference type="InterPro" id="IPR036291">
    <property type="entry name" value="NAD(P)-bd_dom_sf"/>
</dbReference>
<dbReference type="Gene3D" id="3.90.110.10">
    <property type="entry name" value="Lactate dehydrogenase/glycoside hydrolase, family 4, C-terminal"/>
    <property type="match status" value="1"/>
</dbReference>
<dbReference type="Gene3D" id="3.40.50.720">
    <property type="entry name" value="NAD(P)-binding Rossmann-like Domain"/>
    <property type="match status" value="1"/>
</dbReference>
<feature type="region of interest" description="Disordered" evidence="8">
    <location>
        <begin position="25"/>
        <end position="94"/>
    </location>
</feature>
<dbReference type="PANTHER" id="PTHR43128:SF16">
    <property type="entry name" value="L-LACTATE DEHYDROGENASE"/>
    <property type="match status" value="1"/>
</dbReference>
<evidence type="ECO:0000313" key="12">
    <source>
        <dbReference type="Proteomes" id="UP000077202"/>
    </source>
</evidence>
<evidence type="ECO:0000256" key="1">
    <source>
        <dbReference type="ARBA" id="ARBA00004843"/>
    </source>
</evidence>
<sequence>MVAMRVRGRAPLVRPEHGRAGAIRDLGGFEERRRQRRRPEARRARSIRAMGDRGGAMEEDEEQHQLRAAHTRWTRGHKGSRLAPTGASSASAEQGLTPDLLFSRLEGLEDQELPARPKPTKVTVVGVGNVGMACAQTILTQNLVDEIALVDVQAEKLRGEMLDLQHAAAFLPRVKIVADTDYSVTAHSDICIITECAWQREGEDRMSLVERNFALFKNIIPELVKYSPHTMLLVITNPVDILSWVSWKLSGLPPNRVIGSGTNLDTSRFRTLLGNHFNVSVHNVHATIVGEHGDSSVPLWSGVTVGGVPLAAFAKEHGIATDPEVFTKAHKYVVDGAYEVIKLKGYTSWAIGYSAAALVSSVLRNQRRVHPVSVLAQGFHGIDMEVFLSLPSMLGRSGVIAVANSVLLEHEAAMLRKSAQAIWSIQSKLQF</sequence>
<dbReference type="EMBL" id="LVLJ01002827">
    <property type="protein sequence ID" value="OAE23536.1"/>
    <property type="molecule type" value="Genomic_DNA"/>
</dbReference>
<dbReference type="FunFam" id="3.40.50.720:FF:000018">
    <property type="entry name" value="Malate dehydrogenase"/>
    <property type="match status" value="1"/>
</dbReference>
<dbReference type="CDD" id="cd05293">
    <property type="entry name" value="LDH_1"/>
    <property type="match status" value="1"/>
</dbReference>
<comment type="caution">
    <text evidence="11">The sequence shown here is derived from an EMBL/GenBank/DDBJ whole genome shotgun (WGS) entry which is preliminary data.</text>
</comment>